<keyword evidence="5 6" id="KW-0472">Membrane</keyword>
<feature type="transmembrane region" description="Helical" evidence="6">
    <location>
        <begin position="40"/>
        <end position="59"/>
    </location>
</feature>
<protein>
    <submittedName>
        <fullName evidence="8">Cation transporter</fullName>
    </submittedName>
</protein>
<dbReference type="RefSeq" id="WP_342112575.1">
    <property type="nucleotide sequence ID" value="NZ_JBCAUN010000001.1"/>
</dbReference>
<name>A0ABU9W279_9MICO</name>
<comment type="subcellular location">
    <subcellularLocation>
        <location evidence="1">Membrane</location>
        <topology evidence="1">Multi-pass membrane protein</topology>
    </subcellularLocation>
</comment>
<feature type="transmembrane region" description="Helical" evidence="6">
    <location>
        <begin position="14"/>
        <end position="34"/>
    </location>
</feature>
<evidence type="ECO:0000256" key="5">
    <source>
        <dbReference type="ARBA" id="ARBA00023136"/>
    </source>
</evidence>
<accession>A0ABU9W279</accession>
<evidence type="ECO:0000256" key="3">
    <source>
        <dbReference type="ARBA" id="ARBA00022692"/>
    </source>
</evidence>
<feature type="domain" description="Cation efflux protein transmembrane" evidence="7">
    <location>
        <begin position="16"/>
        <end position="214"/>
    </location>
</feature>
<evidence type="ECO:0000256" key="4">
    <source>
        <dbReference type="ARBA" id="ARBA00022989"/>
    </source>
</evidence>
<reference evidence="8 9" key="1">
    <citation type="submission" date="2024-03" db="EMBL/GenBank/DDBJ databases">
        <title>YIM 134122 draft genome.</title>
        <authorList>
            <person name="Zuo S."/>
            <person name="Xiong L."/>
        </authorList>
    </citation>
    <scope>NUCLEOTIDE SEQUENCE [LARGE SCALE GENOMIC DNA]</scope>
    <source>
        <strain evidence="8 9">YIM 134122</strain>
    </source>
</reference>
<dbReference type="EMBL" id="JBCLVG010000001">
    <property type="protein sequence ID" value="MEN1946100.1"/>
    <property type="molecule type" value="Genomic_DNA"/>
</dbReference>
<keyword evidence="2" id="KW-0813">Transport</keyword>
<keyword evidence="3 6" id="KW-0812">Transmembrane</keyword>
<comment type="caution">
    <text evidence="8">The sequence shown here is derived from an EMBL/GenBank/DDBJ whole genome shotgun (WGS) entry which is preliminary data.</text>
</comment>
<evidence type="ECO:0000256" key="6">
    <source>
        <dbReference type="SAM" id="Phobius"/>
    </source>
</evidence>
<dbReference type="Gene3D" id="1.20.1510.10">
    <property type="entry name" value="Cation efflux protein transmembrane domain"/>
    <property type="match status" value="1"/>
</dbReference>
<feature type="transmembrane region" description="Helical" evidence="6">
    <location>
        <begin position="182"/>
        <end position="203"/>
    </location>
</feature>
<organism evidence="8 9">
    <name type="scientific">Leifsonia stereocauli</name>
    <dbReference type="NCBI Taxonomy" id="3134136"/>
    <lineage>
        <taxon>Bacteria</taxon>
        <taxon>Bacillati</taxon>
        <taxon>Actinomycetota</taxon>
        <taxon>Actinomycetes</taxon>
        <taxon>Micrococcales</taxon>
        <taxon>Microbacteriaceae</taxon>
        <taxon>Leifsonia</taxon>
    </lineage>
</organism>
<dbReference type="PANTHER" id="PTHR43840:SF15">
    <property type="entry name" value="MITOCHONDRIAL METAL TRANSPORTER 1-RELATED"/>
    <property type="match status" value="1"/>
</dbReference>
<feature type="transmembrane region" description="Helical" evidence="6">
    <location>
        <begin position="80"/>
        <end position="107"/>
    </location>
</feature>
<sequence>MGGLRESERAEQGALRLSIGLSVALAAIALIVGVASGTRIVIFDGAYMLIGLILSWASLRASSAVAAGPTRRFPFGRDALAPFVVAIQGVAIAGTLLFAAGDAVVIIRDGGTDVNPVVIAAYGAVTATIGSAVAWWLPRAAGRSDLVAAEAAQWRAGAVLSIVMTVGAVAALLIEMTDLREVVQYIDPVLVLISCVVLVPIPIRLVRSGLNELLEGAPPPATTEEIARVVDEVRNRYGLGEPAIRSSKVGRKLYVEVDFLVAASQWDVSEEDGVRHAVIDGLSHLGLDVWATVALTTDRDLVD</sequence>
<evidence type="ECO:0000259" key="7">
    <source>
        <dbReference type="Pfam" id="PF01545"/>
    </source>
</evidence>
<proteinExistence type="predicted"/>
<evidence type="ECO:0000256" key="1">
    <source>
        <dbReference type="ARBA" id="ARBA00004141"/>
    </source>
</evidence>
<gene>
    <name evidence="8" type="ORF">WJX64_06060</name>
</gene>
<dbReference type="InterPro" id="IPR050291">
    <property type="entry name" value="CDF_Transporter"/>
</dbReference>
<evidence type="ECO:0000313" key="8">
    <source>
        <dbReference type="EMBL" id="MEN1946100.1"/>
    </source>
</evidence>
<evidence type="ECO:0000256" key="2">
    <source>
        <dbReference type="ARBA" id="ARBA00022448"/>
    </source>
</evidence>
<dbReference type="InterPro" id="IPR058533">
    <property type="entry name" value="Cation_efflux_TM"/>
</dbReference>
<dbReference type="InterPro" id="IPR027469">
    <property type="entry name" value="Cation_efflux_TMD_sf"/>
</dbReference>
<feature type="transmembrane region" description="Helical" evidence="6">
    <location>
        <begin position="119"/>
        <end position="137"/>
    </location>
</feature>
<keyword evidence="4 6" id="KW-1133">Transmembrane helix</keyword>
<evidence type="ECO:0000313" key="9">
    <source>
        <dbReference type="Proteomes" id="UP001425155"/>
    </source>
</evidence>
<dbReference type="Proteomes" id="UP001425155">
    <property type="component" value="Unassembled WGS sequence"/>
</dbReference>
<dbReference type="PANTHER" id="PTHR43840">
    <property type="entry name" value="MITOCHONDRIAL METAL TRANSPORTER 1-RELATED"/>
    <property type="match status" value="1"/>
</dbReference>
<feature type="transmembrane region" description="Helical" evidence="6">
    <location>
        <begin position="158"/>
        <end position="176"/>
    </location>
</feature>
<keyword evidence="9" id="KW-1185">Reference proteome</keyword>
<dbReference type="SUPFAM" id="SSF161111">
    <property type="entry name" value="Cation efflux protein transmembrane domain-like"/>
    <property type="match status" value="1"/>
</dbReference>
<dbReference type="Pfam" id="PF01545">
    <property type="entry name" value="Cation_efflux"/>
    <property type="match status" value="1"/>
</dbReference>